<dbReference type="GO" id="GO:0008483">
    <property type="term" value="F:transaminase activity"/>
    <property type="evidence" value="ECO:0007669"/>
    <property type="project" value="UniProtKB-KW"/>
</dbReference>
<evidence type="ECO:0000256" key="4">
    <source>
        <dbReference type="ARBA" id="ARBA00022898"/>
    </source>
</evidence>
<dbReference type="AlphaFoldDB" id="A0A4R6SAM8"/>
<evidence type="ECO:0000256" key="3">
    <source>
        <dbReference type="ARBA" id="ARBA00022679"/>
    </source>
</evidence>
<dbReference type="GO" id="GO:1901605">
    <property type="term" value="P:alpha-amino acid metabolic process"/>
    <property type="evidence" value="ECO:0007669"/>
    <property type="project" value="TreeGrafter"/>
</dbReference>
<dbReference type="PANTHER" id="PTHR42790">
    <property type="entry name" value="AMINOTRANSFERASE"/>
    <property type="match status" value="1"/>
</dbReference>
<comment type="cofactor">
    <cofactor evidence="1">
        <name>pyridoxal 5'-phosphate</name>
        <dbReference type="ChEBI" id="CHEBI:597326"/>
    </cofactor>
</comment>
<dbReference type="GO" id="GO:0030170">
    <property type="term" value="F:pyridoxal phosphate binding"/>
    <property type="evidence" value="ECO:0007669"/>
    <property type="project" value="InterPro"/>
</dbReference>
<dbReference type="InterPro" id="IPR015421">
    <property type="entry name" value="PyrdxlP-dep_Trfase_major"/>
</dbReference>
<gene>
    <name evidence="6" type="ORF">EV186_104475</name>
</gene>
<evidence type="ECO:0000256" key="2">
    <source>
        <dbReference type="ARBA" id="ARBA00022576"/>
    </source>
</evidence>
<dbReference type="OrthoDB" id="199743at2"/>
<dbReference type="GO" id="GO:0003677">
    <property type="term" value="F:DNA binding"/>
    <property type="evidence" value="ECO:0007669"/>
    <property type="project" value="UniProtKB-KW"/>
</dbReference>
<dbReference type="InterPro" id="IPR015424">
    <property type="entry name" value="PyrdxlP-dep_Trfase"/>
</dbReference>
<dbReference type="Gene3D" id="3.90.1150.10">
    <property type="entry name" value="Aspartate Aminotransferase, domain 1"/>
    <property type="match status" value="1"/>
</dbReference>
<dbReference type="Gene3D" id="3.40.640.10">
    <property type="entry name" value="Type I PLP-dependent aspartate aminotransferase-like (Major domain)"/>
    <property type="match status" value="1"/>
</dbReference>
<dbReference type="InterPro" id="IPR050859">
    <property type="entry name" value="Class-I_PLP-dep_aminotransf"/>
</dbReference>
<keyword evidence="3" id="KW-0808">Transferase</keyword>
<accession>A0A4R6SAM8</accession>
<sequence length="391" mass="41226">MWTTSNPAIEMPALFERGADTISFAGGLPDLSGLPLTELAAQVSRQLRLGGRTTLQYTTPHLASSLVPAVAELMAMEDVTARPEHLVPTAGSQQGLLAVALGLGNPGEAILCQTPSYPGATTAFRTAGLVPVSAPSDVDGVDPDALREEVSRLRADGRTVRLLYVNPTFHNPTGATMPVPRRTALLEACRELDLLVVEDNPYGLLGFDGTTTPALASIDPDNVVYLGTFSKIFAPGLRCGWLATPPALTATLRSVGEIMTLSPSAFAQAILAAYHGKHGWDGLIADFRAGYARRAALMTSALADVLGPEWDWRQPAGGFYVWLRHRDGTDTASFEGAAAAAGVSFVAGRHFSVAGEHADGLRLAFSYTPADRIAEGIRRLGKALSPVEVAA</sequence>
<dbReference type="EMBL" id="SNXZ01000004">
    <property type="protein sequence ID" value="TDP96487.1"/>
    <property type="molecule type" value="Genomic_DNA"/>
</dbReference>
<evidence type="ECO:0000313" key="6">
    <source>
        <dbReference type="EMBL" id="TDP96487.1"/>
    </source>
</evidence>
<evidence type="ECO:0000256" key="1">
    <source>
        <dbReference type="ARBA" id="ARBA00001933"/>
    </source>
</evidence>
<name>A0A4R6SAM8_LABRH</name>
<reference evidence="6 7" key="1">
    <citation type="submission" date="2019-03" db="EMBL/GenBank/DDBJ databases">
        <title>Genomic Encyclopedia of Type Strains, Phase IV (KMG-IV): sequencing the most valuable type-strain genomes for metagenomic binning, comparative biology and taxonomic classification.</title>
        <authorList>
            <person name="Goeker M."/>
        </authorList>
    </citation>
    <scope>NUCLEOTIDE SEQUENCE [LARGE SCALE GENOMIC DNA]</scope>
    <source>
        <strain evidence="6 7">DSM 45361</strain>
    </source>
</reference>
<keyword evidence="4" id="KW-0663">Pyridoxal phosphate</keyword>
<dbReference type="Pfam" id="PF00155">
    <property type="entry name" value="Aminotran_1_2"/>
    <property type="match status" value="1"/>
</dbReference>
<dbReference type="InterPro" id="IPR004839">
    <property type="entry name" value="Aminotransferase_I/II_large"/>
</dbReference>
<dbReference type="CDD" id="cd00609">
    <property type="entry name" value="AAT_like"/>
    <property type="match status" value="1"/>
</dbReference>
<feature type="domain" description="Aminotransferase class I/classII large" evidence="5">
    <location>
        <begin position="30"/>
        <end position="379"/>
    </location>
</feature>
<keyword evidence="6" id="KW-0238">DNA-binding</keyword>
<dbReference type="PANTHER" id="PTHR42790:SF19">
    <property type="entry name" value="KYNURENINE_ALPHA-AMINOADIPATE AMINOTRANSFERASE, MITOCHONDRIAL"/>
    <property type="match status" value="1"/>
</dbReference>
<dbReference type="RefSeq" id="WP_133851831.1">
    <property type="nucleotide sequence ID" value="NZ_SNXZ01000004.1"/>
</dbReference>
<keyword evidence="7" id="KW-1185">Reference proteome</keyword>
<dbReference type="InterPro" id="IPR015422">
    <property type="entry name" value="PyrdxlP-dep_Trfase_small"/>
</dbReference>
<keyword evidence="2" id="KW-0032">Aminotransferase</keyword>
<proteinExistence type="predicted"/>
<protein>
    <submittedName>
        <fullName evidence="6">DNA-binding transcriptional MocR family regulator</fullName>
    </submittedName>
</protein>
<dbReference type="Proteomes" id="UP000295444">
    <property type="component" value="Unassembled WGS sequence"/>
</dbReference>
<organism evidence="6 7">
    <name type="scientific">Labedaea rhizosphaerae</name>
    <dbReference type="NCBI Taxonomy" id="598644"/>
    <lineage>
        <taxon>Bacteria</taxon>
        <taxon>Bacillati</taxon>
        <taxon>Actinomycetota</taxon>
        <taxon>Actinomycetes</taxon>
        <taxon>Pseudonocardiales</taxon>
        <taxon>Pseudonocardiaceae</taxon>
        <taxon>Labedaea</taxon>
    </lineage>
</organism>
<comment type="caution">
    <text evidence="6">The sequence shown here is derived from an EMBL/GenBank/DDBJ whole genome shotgun (WGS) entry which is preliminary data.</text>
</comment>
<dbReference type="SUPFAM" id="SSF53383">
    <property type="entry name" value="PLP-dependent transferases"/>
    <property type="match status" value="1"/>
</dbReference>
<evidence type="ECO:0000259" key="5">
    <source>
        <dbReference type="Pfam" id="PF00155"/>
    </source>
</evidence>
<evidence type="ECO:0000313" key="7">
    <source>
        <dbReference type="Proteomes" id="UP000295444"/>
    </source>
</evidence>